<reference evidence="2 3" key="1">
    <citation type="journal article" date="2013" name="ISME J.">
        <title>A metabolic model for members of the genus Tetrasphaera involved in enhanced biological phosphorus removal.</title>
        <authorList>
            <person name="Kristiansen R."/>
            <person name="Nguyen H.T.T."/>
            <person name="Saunders A.M."/>
            <person name="Nielsen J.L."/>
            <person name="Wimmer R."/>
            <person name="Le V.Q."/>
            <person name="McIlroy S.J."/>
            <person name="Petrovski S."/>
            <person name="Seviour R.J."/>
            <person name="Calteau A."/>
            <person name="Nielsen K.L."/>
            <person name="Nielsen P.H."/>
        </authorList>
    </citation>
    <scope>NUCLEOTIDE SEQUENCE [LARGE SCALE GENOMIC DNA]</scope>
    <source>
        <strain evidence="2 3">Ben 74</strain>
    </source>
</reference>
<keyword evidence="1" id="KW-1133">Transmembrane helix</keyword>
<dbReference type="STRING" id="1193518.BN13_80008"/>
<dbReference type="RefSeq" id="WP_048544083.1">
    <property type="nucleotide sequence ID" value="NZ_HF571038.1"/>
</dbReference>
<name>A0A077MDC9_9MICO</name>
<keyword evidence="1" id="KW-0812">Transmembrane</keyword>
<feature type="transmembrane region" description="Helical" evidence="1">
    <location>
        <begin position="18"/>
        <end position="41"/>
    </location>
</feature>
<keyword evidence="1" id="KW-0472">Membrane</keyword>
<organism evidence="2 3">
    <name type="scientific">Nostocoides jenkinsii Ben 74</name>
    <dbReference type="NCBI Taxonomy" id="1193518"/>
    <lineage>
        <taxon>Bacteria</taxon>
        <taxon>Bacillati</taxon>
        <taxon>Actinomycetota</taxon>
        <taxon>Actinomycetes</taxon>
        <taxon>Micrococcales</taxon>
        <taxon>Intrasporangiaceae</taxon>
        <taxon>Nostocoides</taxon>
    </lineage>
</organism>
<evidence type="ECO:0000313" key="3">
    <source>
        <dbReference type="Proteomes" id="UP000035720"/>
    </source>
</evidence>
<gene>
    <name evidence="2" type="ORF">BN13_80008</name>
</gene>
<proteinExistence type="predicted"/>
<evidence type="ECO:0000256" key="1">
    <source>
        <dbReference type="SAM" id="Phobius"/>
    </source>
</evidence>
<sequence length="60" mass="6404">MDTIIVTTGAGMTPLTSWAFLITLAVAVLTAIWLAAGAPVITFQRDQQRRSDAESLDRAA</sequence>
<dbReference type="Proteomes" id="UP000035720">
    <property type="component" value="Unassembled WGS sequence"/>
</dbReference>
<comment type="caution">
    <text evidence="2">The sequence shown here is derived from an EMBL/GenBank/DDBJ whole genome shotgun (WGS) entry which is preliminary data.</text>
</comment>
<dbReference type="EMBL" id="CAJC01000194">
    <property type="protein sequence ID" value="CCI54639.1"/>
    <property type="molecule type" value="Genomic_DNA"/>
</dbReference>
<accession>A0A077MDC9</accession>
<evidence type="ECO:0000313" key="2">
    <source>
        <dbReference type="EMBL" id="CCI54639.1"/>
    </source>
</evidence>
<keyword evidence="3" id="KW-1185">Reference proteome</keyword>
<protein>
    <submittedName>
        <fullName evidence="2">Uncharacterized protein</fullName>
    </submittedName>
</protein>
<dbReference type="AlphaFoldDB" id="A0A077MDC9"/>